<comment type="cofactor">
    <cofactor evidence="12">
        <name>Ni(2+)</name>
        <dbReference type="ChEBI" id="CHEBI:49786"/>
    </cofactor>
    <text evidence="12">Nickel for phosphatase activity.</text>
</comment>
<protein>
    <recommendedName>
        <fullName evidence="12">Multifunctional CCA protein</fullName>
    </recommendedName>
    <domain>
        <recommendedName>
            <fullName evidence="12">CCA-adding enzyme</fullName>
            <ecNumber evidence="12">2.7.7.72</ecNumber>
        </recommendedName>
        <alternativeName>
            <fullName evidence="12">CCA tRNA nucleotidyltransferase</fullName>
        </alternativeName>
        <alternativeName>
            <fullName evidence="12">tRNA CCA-pyrophosphorylase</fullName>
        </alternativeName>
        <alternativeName>
            <fullName evidence="12">tRNA adenylyl-/cytidylyl-transferase</fullName>
        </alternativeName>
        <alternativeName>
            <fullName evidence="12">tRNA nucleotidyltransferase</fullName>
        </alternativeName>
        <alternativeName>
            <fullName evidence="12">tRNA-NT</fullName>
        </alternativeName>
    </domain>
    <domain>
        <recommendedName>
            <fullName evidence="12">2'-nucleotidase</fullName>
            <ecNumber evidence="12">3.1.3.-</ecNumber>
        </recommendedName>
    </domain>
    <domain>
        <recommendedName>
            <fullName evidence="12">2',3'-cyclic phosphodiesterase</fullName>
            <ecNumber evidence="12">3.1.4.-</ecNumber>
        </recommendedName>
    </domain>
    <domain>
        <recommendedName>
            <fullName evidence="12">Phosphatase</fullName>
        </recommendedName>
    </domain>
</protein>
<feature type="binding site" evidence="12">
    <location>
        <position position="140"/>
    </location>
    <ligand>
        <name>ATP</name>
        <dbReference type="ChEBI" id="CHEBI:30616"/>
    </ligand>
</feature>
<dbReference type="GO" id="GO:0004810">
    <property type="term" value="F:CCA tRNA nucleotidyltransferase activity"/>
    <property type="evidence" value="ECO:0007669"/>
    <property type="project" value="UniProtKB-UniRule"/>
</dbReference>
<keyword evidence="10 12" id="KW-0460">Magnesium</keyword>
<dbReference type="Pfam" id="PF01743">
    <property type="entry name" value="PolyA_pol"/>
    <property type="match status" value="1"/>
</dbReference>
<dbReference type="HAMAP" id="MF_01262">
    <property type="entry name" value="CCA_bact_type2"/>
    <property type="match status" value="1"/>
</dbReference>
<dbReference type="CDD" id="cd05398">
    <property type="entry name" value="NT_ClassII-CCAase"/>
    <property type="match status" value="1"/>
</dbReference>
<evidence type="ECO:0000259" key="13">
    <source>
        <dbReference type="PROSITE" id="PS51831"/>
    </source>
</evidence>
<dbReference type="EC" id="3.1.4.-" evidence="12"/>
<dbReference type="GO" id="GO:0001680">
    <property type="term" value="P:tRNA 3'-terminal CCA addition"/>
    <property type="evidence" value="ECO:0007669"/>
    <property type="project" value="UniProtKB-UniRule"/>
</dbReference>
<dbReference type="InterPro" id="IPR032828">
    <property type="entry name" value="PolyA_RNA-bd"/>
</dbReference>
<feature type="binding site" evidence="12">
    <location>
        <position position="23"/>
    </location>
    <ligand>
        <name>Mg(2+)</name>
        <dbReference type="ChEBI" id="CHEBI:18420"/>
    </ligand>
</feature>
<comment type="domain">
    <text evidence="12">Comprises two domains: an N-terminal domain containing the nucleotidyltransferase activity and a C-terminal HD domain associated with both phosphodiesterase and phosphatase activities.</text>
</comment>
<proteinExistence type="inferred from homology"/>
<evidence type="ECO:0000256" key="11">
    <source>
        <dbReference type="ARBA" id="ARBA00022884"/>
    </source>
</evidence>
<feature type="binding site" evidence="12">
    <location>
        <position position="140"/>
    </location>
    <ligand>
        <name>CTP</name>
        <dbReference type="ChEBI" id="CHEBI:37563"/>
    </ligand>
</feature>
<keyword evidence="5 12" id="KW-0479">Metal-binding</keyword>
<dbReference type="GO" id="GO:0000049">
    <property type="term" value="F:tRNA binding"/>
    <property type="evidence" value="ECO:0007669"/>
    <property type="project" value="UniProtKB-UniRule"/>
</dbReference>
<dbReference type="EMBL" id="AAOE01000002">
    <property type="protein sequence ID" value="EAR10940.1"/>
    <property type="molecule type" value="Genomic_DNA"/>
</dbReference>
<dbReference type="InterPro" id="IPR006674">
    <property type="entry name" value="HD_domain"/>
</dbReference>
<feature type="binding site" evidence="12">
    <location>
        <position position="137"/>
    </location>
    <ligand>
        <name>ATP</name>
        <dbReference type="ChEBI" id="CHEBI:30616"/>
    </ligand>
</feature>
<feature type="binding site" evidence="12">
    <location>
        <position position="11"/>
    </location>
    <ligand>
        <name>CTP</name>
        <dbReference type="ChEBI" id="CHEBI:37563"/>
    </ligand>
</feature>
<dbReference type="PANTHER" id="PTHR47545:SF1">
    <property type="entry name" value="MULTIFUNCTIONAL CCA PROTEIN"/>
    <property type="match status" value="1"/>
</dbReference>
<dbReference type="RefSeq" id="WP_008041558.1">
    <property type="nucleotide sequence ID" value="NZ_CH724149.1"/>
</dbReference>
<sequence>MNIYLVGGAVRDQYLNLPVKDRDWVVVGARPQQLLDLGYKQVGADFPVFLHPQTHEEYALARTERKSGHGYSGFNVHFDPDVTLEDDLARRDLTINAMAQAENGELFDPYQGLQDLEQKKLRHVTEAFREDPLRVLRVARFAARYDHLGFTVADETLQLMHSMVTSGELAYLTPERVWTELSKALTEATPSTFFNILRQCGALKVVFPELDRLFGVPQPMRWHPEIDTGIHVLKALDTARKQTNQVATLFASLCHDLGKGLTPSAHWPSHRGHESLGADLIPGLAKKYRWPKQVADLTEKVARYHTHCHRIDELKPSTIVKLLGDLNAFRQPETVENFVLACQADARGRSGFEQTDYPQGDVLKACLEACIDVTAQPFIDDGLTGKAIGEAMNSARVQAVANIVRPSTPPRG</sequence>
<dbReference type="SUPFAM" id="SSF81301">
    <property type="entry name" value="Nucleotidyltransferase"/>
    <property type="match status" value="1"/>
</dbReference>
<organism evidence="14 15">
    <name type="scientific">Reinekea blandensis MED297</name>
    <dbReference type="NCBI Taxonomy" id="314283"/>
    <lineage>
        <taxon>Bacteria</taxon>
        <taxon>Pseudomonadati</taxon>
        <taxon>Pseudomonadota</taxon>
        <taxon>Gammaproteobacteria</taxon>
        <taxon>Oceanospirillales</taxon>
        <taxon>Saccharospirillaceae</taxon>
        <taxon>Reinekea</taxon>
    </lineage>
</organism>
<dbReference type="GO" id="GO:0160016">
    <property type="term" value="F:CCACCA tRNA nucleotidyltransferase activity"/>
    <property type="evidence" value="ECO:0007669"/>
    <property type="project" value="RHEA"/>
</dbReference>
<dbReference type="InterPro" id="IPR012006">
    <property type="entry name" value="CCA_bact"/>
</dbReference>
<dbReference type="CDD" id="cd00077">
    <property type="entry name" value="HDc"/>
    <property type="match status" value="1"/>
</dbReference>
<evidence type="ECO:0000256" key="12">
    <source>
        <dbReference type="HAMAP-Rule" id="MF_01261"/>
    </source>
</evidence>
<dbReference type="EC" id="3.1.3.-" evidence="12"/>
<evidence type="ECO:0000256" key="7">
    <source>
        <dbReference type="ARBA" id="ARBA00022800"/>
    </source>
</evidence>
<dbReference type="EC" id="2.7.7.72" evidence="12"/>
<evidence type="ECO:0000256" key="6">
    <source>
        <dbReference type="ARBA" id="ARBA00022741"/>
    </source>
</evidence>
<feature type="binding site" evidence="12">
    <location>
        <position position="91"/>
    </location>
    <ligand>
        <name>CTP</name>
        <dbReference type="ChEBI" id="CHEBI:37563"/>
    </ligand>
</feature>
<keyword evidence="15" id="KW-1185">Reference proteome</keyword>
<evidence type="ECO:0000256" key="4">
    <source>
        <dbReference type="ARBA" id="ARBA00022695"/>
    </source>
</evidence>
<comment type="similarity">
    <text evidence="12">Belongs to the tRNA nucleotidyltransferase/poly(A) polymerase family. Bacterial CCA-adding enzyme type 1 subfamily.</text>
</comment>
<dbReference type="OrthoDB" id="9805698at2"/>
<keyword evidence="4 12" id="KW-0548">Nucleotidyltransferase</keyword>
<keyword evidence="12" id="KW-0511">Multifunctional enzyme</keyword>
<comment type="cofactor">
    <cofactor evidence="12">
        <name>Mg(2+)</name>
        <dbReference type="ChEBI" id="CHEBI:18420"/>
    </cofactor>
    <text evidence="12">Magnesium is required for nucleotidyltransferase activity.</text>
</comment>
<comment type="subunit">
    <text evidence="12">Monomer. Can also form homodimers and oligomers.</text>
</comment>
<dbReference type="InterPro" id="IPR043519">
    <property type="entry name" value="NT_sf"/>
</dbReference>
<reference evidence="14 15" key="1">
    <citation type="submission" date="2006-02" db="EMBL/GenBank/DDBJ databases">
        <authorList>
            <person name="Pinhassi J."/>
            <person name="Pedros-Alio C."/>
            <person name="Ferriera S."/>
            <person name="Johnson J."/>
            <person name="Kravitz S."/>
            <person name="Halpern A."/>
            <person name="Remington K."/>
            <person name="Beeson K."/>
            <person name="Tran B."/>
            <person name="Rogers Y.-H."/>
            <person name="Friedman R."/>
            <person name="Venter J.C."/>
        </authorList>
    </citation>
    <scope>NUCLEOTIDE SEQUENCE [LARGE SCALE GENOMIC DNA]</scope>
    <source>
        <strain evidence="14 15">MED297</strain>
    </source>
</reference>
<evidence type="ECO:0000313" key="15">
    <source>
        <dbReference type="Proteomes" id="UP000005953"/>
    </source>
</evidence>
<evidence type="ECO:0000256" key="5">
    <source>
        <dbReference type="ARBA" id="ARBA00022723"/>
    </source>
</evidence>
<keyword evidence="8 12" id="KW-0378">Hydrolase</keyword>
<dbReference type="PROSITE" id="PS51831">
    <property type="entry name" value="HD"/>
    <property type="match status" value="1"/>
</dbReference>
<dbReference type="InterPro" id="IPR003607">
    <property type="entry name" value="HD/PDEase_dom"/>
</dbReference>
<keyword evidence="7 12" id="KW-0692">RNA repair</keyword>
<feature type="binding site" evidence="12">
    <location>
        <position position="8"/>
    </location>
    <ligand>
        <name>ATP</name>
        <dbReference type="ChEBI" id="CHEBI:30616"/>
    </ligand>
</feature>
<dbReference type="InterPro" id="IPR050124">
    <property type="entry name" value="tRNA_CCA-adding_enzyme"/>
</dbReference>
<dbReference type="Proteomes" id="UP000005953">
    <property type="component" value="Unassembled WGS sequence"/>
</dbReference>
<dbReference type="InterPro" id="IPR002646">
    <property type="entry name" value="PolA_pol_head_dom"/>
</dbReference>
<comment type="catalytic activity">
    <reaction evidence="12">
        <text>a tRNA with a 3' CCA end + 2 CTP + ATP = a tRNA with a 3' CCACCA end + 3 diphosphate</text>
        <dbReference type="Rhea" id="RHEA:76235"/>
        <dbReference type="Rhea" id="RHEA-COMP:10468"/>
        <dbReference type="Rhea" id="RHEA-COMP:18655"/>
        <dbReference type="ChEBI" id="CHEBI:30616"/>
        <dbReference type="ChEBI" id="CHEBI:33019"/>
        <dbReference type="ChEBI" id="CHEBI:37563"/>
        <dbReference type="ChEBI" id="CHEBI:83071"/>
        <dbReference type="ChEBI" id="CHEBI:195187"/>
    </reaction>
</comment>
<keyword evidence="11 12" id="KW-0694">RNA-binding</keyword>
<evidence type="ECO:0000256" key="2">
    <source>
        <dbReference type="ARBA" id="ARBA00022679"/>
    </source>
</evidence>
<evidence type="ECO:0000313" key="14">
    <source>
        <dbReference type="EMBL" id="EAR10940.1"/>
    </source>
</evidence>
<dbReference type="PANTHER" id="PTHR47545">
    <property type="entry name" value="MULTIFUNCTIONAL CCA PROTEIN"/>
    <property type="match status" value="1"/>
</dbReference>
<evidence type="ECO:0000256" key="8">
    <source>
        <dbReference type="ARBA" id="ARBA00022801"/>
    </source>
</evidence>
<dbReference type="GO" id="GO:0042245">
    <property type="term" value="P:RNA repair"/>
    <property type="evidence" value="ECO:0007669"/>
    <property type="project" value="UniProtKB-KW"/>
</dbReference>
<feature type="domain" description="HD" evidence="13">
    <location>
        <begin position="228"/>
        <end position="329"/>
    </location>
</feature>
<gene>
    <name evidence="12" type="primary">cca</name>
    <name evidence="14" type="ORF">MED297_10531</name>
</gene>
<dbReference type="Gene3D" id="1.10.3090.10">
    <property type="entry name" value="cca-adding enzyme, domain 2"/>
    <property type="match status" value="1"/>
</dbReference>
<dbReference type="GO" id="GO:0005524">
    <property type="term" value="F:ATP binding"/>
    <property type="evidence" value="ECO:0007669"/>
    <property type="project" value="UniProtKB-UniRule"/>
</dbReference>
<dbReference type="HAMAP" id="MF_01261">
    <property type="entry name" value="CCA_bact_type1"/>
    <property type="match status" value="1"/>
</dbReference>
<feature type="binding site" evidence="12">
    <location>
        <position position="91"/>
    </location>
    <ligand>
        <name>ATP</name>
        <dbReference type="ChEBI" id="CHEBI:30616"/>
    </ligand>
</feature>
<comment type="catalytic activity">
    <reaction evidence="12">
        <text>a tRNA precursor + 2 CTP + ATP = a tRNA with a 3' CCA end + 3 diphosphate</text>
        <dbReference type="Rhea" id="RHEA:14433"/>
        <dbReference type="Rhea" id="RHEA-COMP:10465"/>
        <dbReference type="Rhea" id="RHEA-COMP:10468"/>
        <dbReference type="ChEBI" id="CHEBI:30616"/>
        <dbReference type="ChEBI" id="CHEBI:33019"/>
        <dbReference type="ChEBI" id="CHEBI:37563"/>
        <dbReference type="ChEBI" id="CHEBI:74896"/>
        <dbReference type="ChEBI" id="CHEBI:83071"/>
        <dbReference type="EC" id="2.7.7.72"/>
    </reaction>
</comment>
<dbReference type="Gene3D" id="3.30.460.10">
    <property type="entry name" value="Beta Polymerase, domain 2"/>
    <property type="match status" value="1"/>
</dbReference>
<feature type="binding site" evidence="12">
    <location>
        <position position="8"/>
    </location>
    <ligand>
        <name>CTP</name>
        <dbReference type="ChEBI" id="CHEBI:37563"/>
    </ligand>
</feature>
<name>A4BAI4_9GAMM</name>
<keyword evidence="3 12" id="KW-0819">tRNA processing</keyword>
<evidence type="ECO:0000256" key="10">
    <source>
        <dbReference type="ARBA" id="ARBA00022842"/>
    </source>
</evidence>
<dbReference type="AlphaFoldDB" id="A4BAI4"/>
<dbReference type="GO" id="GO:0000287">
    <property type="term" value="F:magnesium ion binding"/>
    <property type="evidence" value="ECO:0007669"/>
    <property type="project" value="UniProtKB-UniRule"/>
</dbReference>
<dbReference type="HOGENOM" id="CLU_015961_1_1_6"/>
<comment type="function">
    <text evidence="12">Catalyzes the addition and repair of the essential 3'-terminal CCA sequence in tRNAs without using a nucleic acid template. Adds these three nucleotides in the order of C, C, and A to the tRNA nucleotide-73, using CTP and ATP as substrates and producing inorganic pyrophosphate. tRNA 3'-terminal CCA addition is required both for tRNA processing and repair. Also involved in tRNA surveillance by mediating tandem CCA addition to generate a CCACCA at the 3' terminus of unstable tRNAs. While stable tRNAs receive only 3'-terminal CCA, unstable tRNAs are marked with CCACCA and rapidly degraded.</text>
</comment>
<evidence type="ECO:0000256" key="3">
    <source>
        <dbReference type="ARBA" id="ARBA00022694"/>
    </source>
</evidence>
<dbReference type="PIRSF" id="PIRSF000813">
    <property type="entry name" value="CCA_bact"/>
    <property type="match status" value="1"/>
</dbReference>
<evidence type="ECO:0000256" key="1">
    <source>
        <dbReference type="ARBA" id="ARBA00022596"/>
    </source>
</evidence>
<evidence type="ECO:0000256" key="9">
    <source>
        <dbReference type="ARBA" id="ARBA00022840"/>
    </source>
</evidence>
<feature type="binding site" evidence="12">
    <location>
        <position position="137"/>
    </location>
    <ligand>
        <name>CTP</name>
        <dbReference type="ChEBI" id="CHEBI:37563"/>
    </ligand>
</feature>
<feature type="binding site" evidence="12">
    <location>
        <position position="21"/>
    </location>
    <ligand>
        <name>Mg(2+)</name>
        <dbReference type="ChEBI" id="CHEBI:18420"/>
    </ligand>
</feature>
<dbReference type="SUPFAM" id="SSF81891">
    <property type="entry name" value="Poly A polymerase C-terminal region-like"/>
    <property type="match status" value="1"/>
</dbReference>
<dbReference type="GO" id="GO:0004112">
    <property type="term" value="F:cyclic-nucleotide phosphodiesterase activity"/>
    <property type="evidence" value="ECO:0007669"/>
    <property type="project" value="UniProtKB-UniRule"/>
</dbReference>
<comment type="caution">
    <text evidence="14">The sequence shown here is derived from an EMBL/GenBank/DDBJ whole genome shotgun (WGS) entry which is preliminary data.</text>
</comment>
<dbReference type="GO" id="GO:0016791">
    <property type="term" value="F:phosphatase activity"/>
    <property type="evidence" value="ECO:0007669"/>
    <property type="project" value="UniProtKB-UniRule"/>
</dbReference>
<dbReference type="Pfam" id="PF01966">
    <property type="entry name" value="HD"/>
    <property type="match status" value="1"/>
</dbReference>
<feature type="binding site" evidence="12">
    <location>
        <position position="11"/>
    </location>
    <ligand>
        <name>ATP</name>
        <dbReference type="ChEBI" id="CHEBI:30616"/>
    </ligand>
</feature>
<keyword evidence="2 12" id="KW-0808">Transferase</keyword>
<dbReference type="STRING" id="314283.MED297_10531"/>
<keyword evidence="1 12" id="KW-0533">Nickel</keyword>
<keyword evidence="6 12" id="KW-0547">Nucleotide-binding</keyword>
<accession>A4BAI4</accession>
<keyword evidence="9 12" id="KW-0067">ATP-binding</keyword>
<dbReference type="NCBIfam" id="NF008137">
    <property type="entry name" value="PRK10885.1"/>
    <property type="match status" value="1"/>
</dbReference>
<dbReference type="Pfam" id="PF12627">
    <property type="entry name" value="PolyA_pol_RNAbd"/>
    <property type="match status" value="1"/>
</dbReference>
<comment type="miscellaneous">
    <text evidence="12">A single active site specifically recognizes both ATP and CTP and is responsible for their addition.</text>
</comment>